<evidence type="ECO:0000256" key="2">
    <source>
        <dbReference type="ARBA" id="ARBA00007400"/>
    </source>
</evidence>
<evidence type="ECO:0000256" key="5">
    <source>
        <dbReference type="ARBA" id="ARBA00022989"/>
    </source>
</evidence>
<feature type="transmembrane region" description="Helical" evidence="7">
    <location>
        <begin position="209"/>
        <end position="227"/>
    </location>
</feature>
<organism evidence="9 10">
    <name type="scientific">Clostridium neuense</name>
    <dbReference type="NCBI Taxonomy" id="1728934"/>
    <lineage>
        <taxon>Bacteria</taxon>
        <taxon>Bacillati</taxon>
        <taxon>Bacillota</taxon>
        <taxon>Clostridia</taxon>
        <taxon>Eubacteriales</taxon>
        <taxon>Clostridiaceae</taxon>
        <taxon>Clostridium</taxon>
    </lineage>
</organism>
<evidence type="ECO:0000313" key="9">
    <source>
        <dbReference type="EMBL" id="MFL0251076.1"/>
    </source>
</evidence>
<dbReference type="EMBL" id="JBJIAA010000009">
    <property type="protein sequence ID" value="MFL0251076.1"/>
    <property type="molecule type" value="Genomic_DNA"/>
</dbReference>
<proteinExistence type="inferred from homology"/>
<feature type="transmembrane region" description="Helical" evidence="7">
    <location>
        <begin position="185"/>
        <end position="203"/>
    </location>
</feature>
<keyword evidence="3" id="KW-1003">Cell membrane</keyword>
<feature type="transmembrane region" description="Helical" evidence="7">
    <location>
        <begin position="119"/>
        <end position="139"/>
    </location>
</feature>
<evidence type="ECO:0000256" key="7">
    <source>
        <dbReference type="SAM" id="Phobius"/>
    </source>
</evidence>
<evidence type="ECO:0000259" key="8">
    <source>
        <dbReference type="Pfam" id="PF01757"/>
    </source>
</evidence>
<feature type="transmembrane region" description="Helical" evidence="7">
    <location>
        <begin position="326"/>
        <end position="344"/>
    </location>
</feature>
<keyword evidence="10" id="KW-1185">Reference proteome</keyword>
<feature type="domain" description="Acyltransferase 3" evidence="8">
    <location>
        <begin position="50"/>
        <end position="340"/>
    </location>
</feature>
<feature type="transmembrane region" description="Helical" evidence="7">
    <location>
        <begin position="75"/>
        <end position="98"/>
    </location>
</feature>
<protein>
    <submittedName>
        <fullName evidence="9">Acyltransferase family protein</fullName>
    </submittedName>
</protein>
<dbReference type="RefSeq" id="WP_406787735.1">
    <property type="nucleotide sequence ID" value="NZ_JBJIAA010000009.1"/>
</dbReference>
<dbReference type="InterPro" id="IPR002656">
    <property type="entry name" value="Acyl_transf_3_dom"/>
</dbReference>
<evidence type="ECO:0000256" key="3">
    <source>
        <dbReference type="ARBA" id="ARBA00022475"/>
    </source>
</evidence>
<accession>A0ABW8TEZ3</accession>
<keyword evidence="9" id="KW-0012">Acyltransferase</keyword>
<keyword evidence="6 7" id="KW-0472">Membrane</keyword>
<feature type="transmembrane region" description="Helical" evidence="7">
    <location>
        <begin position="159"/>
        <end position="178"/>
    </location>
</feature>
<feature type="transmembrane region" description="Helical" evidence="7">
    <location>
        <begin position="265"/>
        <end position="286"/>
    </location>
</feature>
<dbReference type="Pfam" id="PF01757">
    <property type="entry name" value="Acyl_transf_3"/>
    <property type="match status" value="1"/>
</dbReference>
<dbReference type="GO" id="GO:0016746">
    <property type="term" value="F:acyltransferase activity"/>
    <property type="evidence" value="ECO:0007669"/>
    <property type="project" value="UniProtKB-KW"/>
</dbReference>
<reference evidence="9 10" key="1">
    <citation type="submission" date="2024-11" db="EMBL/GenBank/DDBJ databases">
        <authorList>
            <person name="Heng Y.C."/>
            <person name="Lim A.C.H."/>
            <person name="Lee J.K.Y."/>
            <person name="Kittelmann S."/>
        </authorList>
    </citation>
    <scope>NUCLEOTIDE SEQUENCE [LARGE SCALE GENOMIC DNA]</scope>
    <source>
        <strain evidence="9 10">WILCCON 0114</strain>
    </source>
</reference>
<gene>
    <name evidence="9" type="ORF">ACJDT4_11635</name>
</gene>
<evidence type="ECO:0000256" key="1">
    <source>
        <dbReference type="ARBA" id="ARBA00004651"/>
    </source>
</evidence>
<comment type="subcellular location">
    <subcellularLocation>
        <location evidence="1">Cell membrane</location>
        <topology evidence="1">Multi-pass membrane protein</topology>
    </subcellularLocation>
</comment>
<dbReference type="PANTHER" id="PTHR40074">
    <property type="entry name" value="O-ACETYLTRANSFERASE WECH"/>
    <property type="match status" value="1"/>
</dbReference>
<evidence type="ECO:0000256" key="4">
    <source>
        <dbReference type="ARBA" id="ARBA00022692"/>
    </source>
</evidence>
<name>A0ABW8TEZ3_9CLOT</name>
<feature type="transmembrane region" description="Helical" evidence="7">
    <location>
        <begin position="12"/>
        <end position="29"/>
    </location>
</feature>
<comment type="caution">
    <text evidence="9">The sequence shown here is derived from an EMBL/GenBank/DDBJ whole genome shotgun (WGS) entry which is preliminary data.</text>
</comment>
<keyword evidence="9" id="KW-0808">Transferase</keyword>
<keyword evidence="5 7" id="KW-1133">Transmembrane helix</keyword>
<feature type="transmembrane region" description="Helical" evidence="7">
    <location>
        <begin position="293"/>
        <end position="314"/>
    </location>
</feature>
<feature type="transmembrane region" description="Helical" evidence="7">
    <location>
        <begin position="239"/>
        <end position="259"/>
    </location>
</feature>
<dbReference type="Proteomes" id="UP001623592">
    <property type="component" value="Unassembled WGS sequence"/>
</dbReference>
<evidence type="ECO:0000256" key="6">
    <source>
        <dbReference type="ARBA" id="ARBA00023136"/>
    </source>
</evidence>
<evidence type="ECO:0000313" key="10">
    <source>
        <dbReference type="Proteomes" id="UP001623592"/>
    </source>
</evidence>
<sequence length="361" mass="42198">MPLDFKLSFTQNAYIYLLAFLIVPLLVFYKSIIFSTKTYNTEFLSKPLTDCIKGLCITVIILHHIALRIQPPKLMLPYTFFGHLAVSIFFFLSGYGLTMSKLQKNNYLNNFFSKRLTKVYLPFILVNAITLIFALSLFNSKFSLIQILLYLSGLNLIDSTQWFVISILLFYIVFYLCFKFLNAEAAPKVILIYSFVYFFTLILFRFGEWWYNTAFCFPIGVYIALNYDKFISFIKRNYAFFSTLALICFAVTFYLGHFVPSVFSIILNTISSVCFVFVMLCFLFKVKITSKPLFFIGGIAYEIYLIHMKIFILYFNCIKIKGSYTVYIYLALVILVSFLFNKLFKLMRKPILTSNNKIQNM</sequence>
<keyword evidence="4 7" id="KW-0812">Transmembrane</keyword>
<comment type="similarity">
    <text evidence="2">Belongs to the acyltransferase 3 family.</text>
</comment>
<dbReference type="PANTHER" id="PTHR40074:SF2">
    <property type="entry name" value="O-ACETYLTRANSFERASE WECH"/>
    <property type="match status" value="1"/>
</dbReference>